<dbReference type="Proteomes" id="UP001160390">
    <property type="component" value="Unassembled WGS sequence"/>
</dbReference>
<protein>
    <submittedName>
        <fullName evidence="3">Uncharacterized protein</fullName>
    </submittedName>
</protein>
<gene>
    <name evidence="3" type="ORF">CCHLO57077_00016103</name>
</gene>
<keyword evidence="2" id="KW-0812">Transmembrane</keyword>
<evidence type="ECO:0000313" key="4">
    <source>
        <dbReference type="Proteomes" id="UP001160390"/>
    </source>
</evidence>
<dbReference type="AlphaFoldDB" id="A0AA35PZ69"/>
<name>A0AA35PZ69_9HYPO</name>
<comment type="caution">
    <text evidence="3">The sequence shown here is derived from an EMBL/GenBank/DDBJ whole genome shotgun (WGS) entry which is preliminary data.</text>
</comment>
<feature type="compositionally biased region" description="Polar residues" evidence="1">
    <location>
        <begin position="191"/>
        <end position="205"/>
    </location>
</feature>
<feature type="region of interest" description="Disordered" evidence="1">
    <location>
        <begin position="123"/>
        <end position="225"/>
    </location>
</feature>
<feature type="region of interest" description="Disordered" evidence="1">
    <location>
        <begin position="22"/>
        <end position="60"/>
    </location>
</feature>
<feature type="transmembrane region" description="Helical" evidence="2">
    <location>
        <begin position="88"/>
        <end position="111"/>
    </location>
</feature>
<feature type="compositionally biased region" description="Low complexity" evidence="1">
    <location>
        <begin position="132"/>
        <end position="189"/>
    </location>
</feature>
<evidence type="ECO:0000256" key="1">
    <source>
        <dbReference type="SAM" id="MobiDB-lite"/>
    </source>
</evidence>
<dbReference type="EMBL" id="CABFNP030000642">
    <property type="protein sequence ID" value="CAI6070740.1"/>
    <property type="molecule type" value="Genomic_DNA"/>
</dbReference>
<proteinExistence type="predicted"/>
<accession>A0AA35PZ69</accession>
<evidence type="ECO:0000313" key="3">
    <source>
        <dbReference type="EMBL" id="CAI6070740.1"/>
    </source>
</evidence>
<keyword evidence="2" id="KW-0472">Membrane</keyword>
<feature type="compositionally biased region" description="Polar residues" evidence="1">
    <location>
        <begin position="29"/>
        <end position="42"/>
    </location>
</feature>
<keyword evidence="2" id="KW-1133">Transmembrane helix</keyword>
<sequence length="225" mass="23656">MKIYARPEKQVLVTQAFDAHAPTAKDSEVQTSPEANTRSFSAPVTRGLASEDATSTARVSATQKTSVRAVLIEEPRDNPTNLTHRKTYVFAPVSAAAPGIVTSAVVTILWIHKYPYDFESEFDTDYTSSPNSSSTSSLSLSSTGSSRSSSSGTSSTSDSGSSSSSGLDTDSSLSSESETDDSSSSGLLSNWEISDNGFDTDTGTSDLEENVGFSDSGDEVLTPRS</sequence>
<organism evidence="3 4">
    <name type="scientific">Clonostachys chloroleuca</name>
    <dbReference type="NCBI Taxonomy" id="1926264"/>
    <lineage>
        <taxon>Eukaryota</taxon>
        <taxon>Fungi</taxon>
        <taxon>Dikarya</taxon>
        <taxon>Ascomycota</taxon>
        <taxon>Pezizomycotina</taxon>
        <taxon>Sordariomycetes</taxon>
        <taxon>Hypocreomycetidae</taxon>
        <taxon>Hypocreales</taxon>
        <taxon>Bionectriaceae</taxon>
        <taxon>Clonostachys</taxon>
    </lineage>
</organism>
<evidence type="ECO:0000256" key="2">
    <source>
        <dbReference type="SAM" id="Phobius"/>
    </source>
</evidence>
<keyword evidence="4" id="KW-1185">Reference proteome</keyword>
<reference evidence="3" key="1">
    <citation type="submission" date="2023-01" db="EMBL/GenBank/DDBJ databases">
        <authorList>
            <person name="Piombo E."/>
        </authorList>
    </citation>
    <scope>NUCLEOTIDE SEQUENCE</scope>
</reference>